<evidence type="ECO:0000256" key="3">
    <source>
        <dbReference type="RuleBase" id="RU003616"/>
    </source>
</evidence>
<dbReference type="EMBL" id="JAKELL010000042">
    <property type="protein sequence ID" value="KAH8988364.1"/>
    <property type="molecule type" value="Genomic_DNA"/>
</dbReference>
<dbReference type="CDD" id="cd06464">
    <property type="entry name" value="ACD_sHsps-like"/>
    <property type="match status" value="1"/>
</dbReference>
<protein>
    <submittedName>
        <fullName evidence="5">Small heat shock protein</fullName>
    </submittedName>
</protein>
<dbReference type="Proteomes" id="UP001201163">
    <property type="component" value="Unassembled WGS sequence"/>
</dbReference>
<dbReference type="InterPro" id="IPR002068">
    <property type="entry name" value="A-crystallin/Hsp20_dom"/>
</dbReference>
<reference evidence="5" key="1">
    <citation type="submission" date="2022-01" db="EMBL/GenBank/DDBJ databases">
        <title>Comparative genomics reveals a dynamic genome evolution in the ectomycorrhizal milk-cap (Lactarius) mushrooms.</title>
        <authorList>
            <consortium name="DOE Joint Genome Institute"/>
            <person name="Lebreton A."/>
            <person name="Tang N."/>
            <person name="Kuo A."/>
            <person name="LaButti K."/>
            <person name="Drula E."/>
            <person name="Barry K."/>
            <person name="Clum A."/>
            <person name="Lipzen A."/>
            <person name="Mousain D."/>
            <person name="Ng V."/>
            <person name="Wang R."/>
            <person name="Wang X."/>
            <person name="Dai Y."/>
            <person name="Henrissat B."/>
            <person name="Grigoriev I.V."/>
            <person name="Guerin-Laguette A."/>
            <person name="Yu F."/>
            <person name="Martin F.M."/>
        </authorList>
    </citation>
    <scope>NUCLEOTIDE SEQUENCE</scope>
    <source>
        <strain evidence="5">QP</strain>
    </source>
</reference>
<evidence type="ECO:0000256" key="2">
    <source>
        <dbReference type="PROSITE-ProRule" id="PRU00285"/>
    </source>
</evidence>
<dbReference type="SUPFAM" id="SSF49764">
    <property type="entry name" value="HSP20-like chaperones"/>
    <property type="match status" value="1"/>
</dbReference>
<dbReference type="PROSITE" id="PS01031">
    <property type="entry name" value="SHSP"/>
    <property type="match status" value="1"/>
</dbReference>
<accession>A0AAD4LE69</accession>
<dbReference type="AlphaFoldDB" id="A0AAD4LE69"/>
<comment type="caution">
    <text evidence="5">The sequence shown here is derived from an EMBL/GenBank/DDBJ whole genome shotgun (WGS) entry which is preliminary data.</text>
</comment>
<proteinExistence type="inferred from homology"/>
<dbReference type="Gene3D" id="2.60.40.790">
    <property type="match status" value="1"/>
</dbReference>
<dbReference type="InterPro" id="IPR008978">
    <property type="entry name" value="HSP20-like_chaperone"/>
</dbReference>
<evidence type="ECO:0000313" key="6">
    <source>
        <dbReference type="Proteomes" id="UP001201163"/>
    </source>
</evidence>
<organism evidence="5 6">
    <name type="scientific">Lactarius akahatsu</name>
    <dbReference type="NCBI Taxonomy" id="416441"/>
    <lineage>
        <taxon>Eukaryota</taxon>
        <taxon>Fungi</taxon>
        <taxon>Dikarya</taxon>
        <taxon>Basidiomycota</taxon>
        <taxon>Agaricomycotina</taxon>
        <taxon>Agaricomycetes</taxon>
        <taxon>Russulales</taxon>
        <taxon>Russulaceae</taxon>
        <taxon>Lactarius</taxon>
    </lineage>
</organism>
<evidence type="ECO:0000313" key="5">
    <source>
        <dbReference type="EMBL" id="KAH8988364.1"/>
    </source>
</evidence>
<name>A0AAD4LE69_9AGAM</name>
<dbReference type="Pfam" id="PF00011">
    <property type="entry name" value="HSP20"/>
    <property type="match status" value="1"/>
</dbReference>
<evidence type="ECO:0000256" key="1">
    <source>
        <dbReference type="ARBA" id="ARBA00023016"/>
    </source>
</evidence>
<feature type="domain" description="SHSP" evidence="4">
    <location>
        <begin position="29"/>
        <end position="142"/>
    </location>
</feature>
<gene>
    <name evidence="5" type="ORF">EDB92DRAFT_1032854</name>
</gene>
<comment type="similarity">
    <text evidence="2 3">Belongs to the small heat shock protein (HSP20) family.</text>
</comment>
<dbReference type="InterPro" id="IPR031107">
    <property type="entry name" value="Small_HSP"/>
</dbReference>
<keyword evidence="6" id="KW-1185">Reference proteome</keyword>
<evidence type="ECO:0000259" key="4">
    <source>
        <dbReference type="PROSITE" id="PS01031"/>
    </source>
</evidence>
<sequence length="142" mass="16175">MSLIFNDYSTPFDRFFDDVLNPRTLRHVQHSDVFRPRMDIHHDDKSNTVCATFELPGLQKEDVSIDVNNNILTVSGETKQSTERNEEGYALRERRYGKFSRSLSLPQGLKNEDIKATMNNGCLNVVFPRSVPDSTPAKITIG</sequence>
<keyword evidence="1 5" id="KW-0346">Stress response</keyword>
<dbReference type="PANTHER" id="PTHR11527">
    <property type="entry name" value="HEAT-SHOCK PROTEIN 20 FAMILY MEMBER"/>
    <property type="match status" value="1"/>
</dbReference>